<dbReference type="InterPro" id="IPR010987">
    <property type="entry name" value="Glutathione-S-Trfase_C-like"/>
</dbReference>
<evidence type="ECO:0000259" key="2">
    <source>
        <dbReference type="PROSITE" id="PS50405"/>
    </source>
</evidence>
<dbReference type="Gene3D" id="3.40.30.10">
    <property type="entry name" value="Glutaredoxin"/>
    <property type="match status" value="1"/>
</dbReference>
<dbReference type="Proteomes" id="UP001632037">
    <property type="component" value="Unassembled WGS sequence"/>
</dbReference>
<keyword evidence="4" id="KW-1185">Reference proteome</keyword>
<reference evidence="3 4" key="1">
    <citation type="submission" date="2024-09" db="EMBL/GenBank/DDBJ databases">
        <title>Genome sequencing and assembly of Phytophthora oleae, isolate VK10A, causative agent of rot of olive drupes.</title>
        <authorList>
            <person name="Conti Taguali S."/>
            <person name="Riolo M."/>
            <person name="La Spada F."/>
            <person name="Cacciola S.O."/>
            <person name="Dionisio G."/>
        </authorList>
    </citation>
    <scope>NUCLEOTIDE SEQUENCE [LARGE SCALE GENOMIC DNA]</scope>
    <source>
        <strain evidence="3 4">VK10A</strain>
    </source>
</reference>
<feature type="domain" description="GST N-terminal" evidence="1">
    <location>
        <begin position="188"/>
        <end position="265"/>
    </location>
</feature>
<dbReference type="CDD" id="cd03039">
    <property type="entry name" value="GST_N_Sigma_like"/>
    <property type="match status" value="1"/>
</dbReference>
<evidence type="ECO:0000259" key="1">
    <source>
        <dbReference type="PROSITE" id="PS50404"/>
    </source>
</evidence>
<organism evidence="3 4">
    <name type="scientific">Phytophthora oleae</name>
    <dbReference type="NCBI Taxonomy" id="2107226"/>
    <lineage>
        <taxon>Eukaryota</taxon>
        <taxon>Sar</taxon>
        <taxon>Stramenopiles</taxon>
        <taxon>Oomycota</taxon>
        <taxon>Peronosporomycetes</taxon>
        <taxon>Peronosporales</taxon>
        <taxon>Peronosporaceae</taxon>
        <taxon>Phytophthora</taxon>
    </lineage>
</organism>
<dbReference type="InterPro" id="IPR004046">
    <property type="entry name" value="GST_C"/>
</dbReference>
<dbReference type="EMBL" id="JBIMZQ010000002">
    <property type="protein sequence ID" value="KAL3673701.1"/>
    <property type="molecule type" value="Genomic_DNA"/>
</dbReference>
<dbReference type="PROSITE" id="PS50405">
    <property type="entry name" value="GST_CTER"/>
    <property type="match status" value="1"/>
</dbReference>
<proteinExistence type="predicted"/>
<dbReference type="Pfam" id="PF14497">
    <property type="entry name" value="GST_C_3"/>
    <property type="match status" value="1"/>
</dbReference>
<dbReference type="SFLD" id="SFLDS00019">
    <property type="entry name" value="Glutathione_Transferase_(cytos"/>
    <property type="match status" value="1"/>
</dbReference>
<protein>
    <recommendedName>
        <fullName evidence="5">Glutathione S-transferase</fullName>
    </recommendedName>
</protein>
<dbReference type="Pfam" id="PF02798">
    <property type="entry name" value="GST_N"/>
    <property type="match status" value="1"/>
</dbReference>
<comment type="caution">
    <text evidence="3">The sequence shown here is derived from an EMBL/GenBank/DDBJ whole genome shotgun (WGS) entry which is preliminary data.</text>
</comment>
<dbReference type="InterPro" id="IPR040079">
    <property type="entry name" value="Glutathione_S-Trfase"/>
</dbReference>
<gene>
    <name evidence="3" type="ORF">V7S43_001398</name>
</gene>
<dbReference type="InterPro" id="IPR050213">
    <property type="entry name" value="GST_superfamily"/>
</dbReference>
<dbReference type="InterPro" id="IPR036282">
    <property type="entry name" value="Glutathione-S-Trfase_C_sf"/>
</dbReference>
<dbReference type="CDD" id="cd03192">
    <property type="entry name" value="GST_C_Sigma_like"/>
    <property type="match status" value="1"/>
</dbReference>
<evidence type="ECO:0000313" key="3">
    <source>
        <dbReference type="EMBL" id="KAL3673701.1"/>
    </source>
</evidence>
<dbReference type="SUPFAM" id="SSF47616">
    <property type="entry name" value="GST C-terminal domain-like"/>
    <property type="match status" value="1"/>
</dbReference>
<dbReference type="InterPro" id="IPR004045">
    <property type="entry name" value="Glutathione_S-Trfase_N"/>
</dbReference>
<dbReference type="InterPro" id="IPR036249">
    <property type="entry name" value="Thioredoxin-like_sf"/>
</dbReference>
<dbReference type="PANTHER" id="PTHR11571:SF252">
    <property type="entry name" value="GLUTATHIONE S-TRANSFERASE"/>
    <property type="match status" value="1"/>
</dbReference>
<sequence length="393" mass="44301">MRNTGTARLFAPASLHPVRLALSIGGIVFEDNVLSPTDTAESHQTELWLNAERMTQSSAMLICAGRLGGSYPTNSSVMALQVDEILHVLTELQAKMNYDEVSESTIVRYAALIDARLRHLQEISAFEAYKDNVLIHEIALYCWAKSVREMGLAREIDKRDCIVHIEVKLQNNPSVKHLEANQDSRDDLKLKLTYFPFPGRAEPIRLALFISGIPFEDERIGVDELNRRRSTLPFNQLPVLDVNGVVVSQALAILRYVGTLGGLYSPSDIMEALRIDESFSLIDEFYSSYAWNASYFEKDPTKQMKLRSILAEETLPNTMRLLEERVSKWNGRYSVGDRLTVADLAIYSLLWTFQSGRIAGVPTSVVAPYTKLVNIYETVAAHSAVVEWYLIKH</sequence>
<dbReference type="SFLD" id="SFLDG01205">
    <property type="entry name" value="AMPS.1"/>
    <property type="match status" value="1"/>
</dbReference>
<dbReference type="PROSITE" id="PS50404">
    <property type="entry name" value="GST_NTER"/>
    <property type="match status" value="1"/>
</dbReference>
<dbReference type="Gene3D" id="1.20.1050.10">
    <property type="match status" value="1"/>
</dbReference>
<evidence type="ECO:0000313" key="4">
    <source>
        <dbReference type="Proteomes" id="UP001632037"/>
    </source>
</evidence>
<evidence type="ECO:0008006" key="5">
    <source>
        <dbReference type="Google" id="ProtNLM"/>
    </source>
</evidence>
<dbReference type="SFLD" id="SFLDG00363">
    <property type="entry name" value="AMPS_(cytGST):_Alpha-__Mu-__Pi"/>
    <property type="match status" value="1"/>
</dbReference>
<dbReference type="AlphaFoldDB" id="A0ABD3G4V5"/>
<accession>A0ABD3G4V5</accession>
<name>A0ABD3G4V5_9STRA</name>
<feature type="domain" description="GST C-terminal" evidence="2">
    <location>
        <begin position="268"/>
        <end position="393"/>
    </location>
</feature>
<dbReference type="FunFam" id="1.20.1050.10:FF:000030">
    <property type="entry name" value="Glutathione S-transferase S1"/>
    <property type="match status" value="1"/>
</dbReference>
<dbReference type="SUPFAM" id="SSF52833">
    <property type="entry name" value="Thioredoxin-like"/>
    <property type="match status" value="1"/>
</dbReference>
<dbReference type="PANTHER" id="PTHR11571">
    <property type="entry name" value="GLUTATHIONE S-TRANSFERASE"/>
    <property type="match status" value="1"/>
</dbReference>